<dbReference type="InterPro" id="IPR008927">
    <property type="entry name" value="6-PGluconate_DH-like_C_sf"/>
</dbReference>
<dbReference type="Gene3D" id="3.40.50.720">
    <property type="entry name" value="NAD(P)-binding Rossmann-like Domain"/>
    <property type="match status" value="1"/>
</dbReference>
<dbReference type="OrthoDB" id="10263291at2759"/>
<dbReference type="InterPro" id="IPR028939">
    <property type="entry name" value="P5C_Rdtase_cat_N"/>
</dbReference>
<evidence type="ECO:0000259" key="5">
    <source>
        <dbReference type="Pfam" id="PF14748"/>
    </source>
</evidence>
<dbReference type="SUPFAM" id="SSF51735">
    <property type="entry name" value="NAD(P)-binding Rossmann-fold domains"/>
    <property type="match status" value="1"/>
</dbReference>
<feature type="domain" description="Pyrroline-5-carboxylate reductase catalytic N-terminal" evidence="4">
    <location>
        <begin position="60"/>
        <end position="156"/>
    </location>
</feature>
<name>A0A2V3IQW8_9FLOR</name>
<comment type="similarity">
    <text evidence="1">Belongs to the pyrroline-5-carboxylate reductase family.</text>
</comment>
<dbReference type="AlphaFoldDB" id="A0A2V3IQW8"/>
<dbReference type="Pfam" id="PF14748">
    <property type="entry name" value="P5CR_dimer"/>
    <property type="match status" value="1"/>
</dbReference>
<evidence type="ECO:0000256" key="2">
    <source>
        <dbReference type="ARBA" id="ARBA00022857"/>
    </source>
</evidence>
<dbReference type="Proteomes" id="UP000247409">
    <property type="component" value="Unassembled WGS sequence"/>
</dbReference>
<dbReference type="InterPro" id="IPR000304">
    <property type="entry name" value="Pyrroline-COOH_reductase"/>
</dbReference>
<dbReference type="EMBL" id="NBIV01000088">
    <property type="protein sequence ID" value="PXF44506.1"/>
    <property type="molecule type" value="Genomic_DNA"/>
</dbReference>
<evidence type="ECO:0000313" key="6">
    <source>
        <dbReference type="EMBL" id="PXF44506.1"/>
    </source>
</evidence>
<dbReference type="InterPro" id="IPR029036">
    <property type="entry name" value="P5CR_dimer"/>
</dbReference>
<gene>
    <name evidence="6" type="ORF">BWQ96_05684</name>
</gene>
<dbReference type="FunFam" id="1.10.3730.10:FF:000001">
    <property type="entry name" value="Pyrroline-5-carboxylate reductase"/>
    <property type="match status" value="1"/>
</dbReference>
<evidence type="ECO:0000313" key="7">
    <source>
        <dbReference type="Proteomes" id="UP000247409"/>
    </source>
</evidence>
<protein>
    <submittedName>
        <fullName evidence="6">Pyrroline-5-carboxylate reductase</fullName>
    </submittedName>
</protein>
<feature type="domain" description="Pyrroline-5-carboxylate reductase dimerisation" evidence="5">
    <location>
        <begin position="225"/>
        <end position="328"/>
    </location>
</feature>
<keyword evidence="2" id="KW-0521">NADP</keyword>
<dbReference type="InterPro" id="IPR036291">
    <property type="entry name" value="NAD(P)-bd_dom_sf"/>
</dbReference>
<dbReference type="HAMAP" id="MF_01925">
    <property type="entry name" value="P5C_reductase"/>
    <property type="match status" value="1"/>
</dbReference>
<organism evidence="6 7">
    <name type="scientific">Gracilariopsis chorda</name>
    <dbReference type="NCBI Taxonomy" id="448386"/>
    <lineage>
        <taxon>Eukaryota</taxon>
        <taxon>Rhodophyta</taxon>
        <taxon>Florideophyceae</taxon>
        <taxon>Rhodymeniophycidae</taxon>
        <taxon>Gracilariales</taxon>
        <taxon>Gracilariaceae</taxon>
        <taxon>Gracilariopsis</taxon>
    </lineage>
</organism>
<proteinExistence type="inferred from homology"/>
<dbReference type="STRING" id="448386.A0A2V3IQW8"/>
<comment type="caution">
    <text evidence="6">The sequence shown here is derived from an EMBL/GenBank/DDBJ whole genome shotgun (WGS) entry which is preliminary data.</text>
</comment>
<evidence type="ECO:0000256" key="3">
    <source>
        <dbReference type="ARBA" id="ARBA00023002"/>
    </source>
</evidence>
<dbReference type="PANTHER" id="PTHR11645:SF0">
    <property type="entry name" value="PYRROLINE-5-CARBOXYLATE REDUCTASE 3"/>
    <property type="match status" value="1"/>
</dbReference>
<dbReference type="PANTHER" id="PTHR11645">
    <property type="entry name" value="PYRROLINE-5-CARBOXYLATE REDUCTASE"/>
    <property type="match status" value="1"/>
</dbReference>
<dbReference type="NCBIfam" id="TIGR00112">
    <property type="entry name" value="proC"/>
    <property type="match status" value="1"/>
</dbReference>
<dbReference type="Gene3D" id="1.10.3730.10">
    <property type="entry name" value="ProC C-terminal domain-like"/>
    <property type="match status" value="1"/>
</dbReference>
<dbReference type="GO" id="GO:0055129">
    <property type="term" value="P:L-proline biosynthetic process"/>
    <property type="evidence" value="ECO:0007669"/>
    <property type="project" value="TreeGrafter"/>
</dbReference>
<reference evidence="6 7" key="1">
    <citation type="journal article" date="2018" name="Mol. Biol. Evol.">
        <title>Analysis of the draft genome of the red seaweed Gracilariopsis chorda provides insights into genome size evolution in Rhodophyta.</title>
        <authorList>
            <person name="Lee J."/>
            <person name="Yang E.C."/>
            <person name="Graf L."/>
            <person name="Yang J.H."/>
            <person name="Qiu H."/>
            <person name="Zel Zion U."/>
            <person name="Chan C.X."/>
            <person name="Stephens T.G."/>
            <person name="Weber A.P.M."/>
            <person name="Boo G.H."/>
            <person name="Boo S.M."/>
            <person name="Kim K.M."/>
            <person name="Shin Y."/>
            <person name="Jung M."/>
            <person name="Lee S.J."/>
            <person name="Yim H.S."/>
            <person name="Lee J.H."/>
            <person name="Bhattacharya D."/>
            <person name="Yoon H.S."/>
        </authorList>
    </citation>
    <scope>NUCLEOTIDE SEQUENCE [LARGE SCALE GENOMIC DNA]</scope>
    <source>
        <strain evidence="6 7">SKKU-2015</strain>
        <tissue evidence="6">Whole body</tissue>
    </source>
</reference>
<sequence>MFACLTRIPRSLTLASALQNRLKPALTPHVHRIPHAAPIYRRTFATSVASKETSSAPSHVAVIGAGGNMATALISGLLAQQTPPVIHASSPYLHLLSHLPESVKAHQTTSNCEACEQAQLILLCVKPNIAPSVLSEIASVLHRSQNDPVLVSIVAGMTTASLEKHLSLPSQPGSKLPIIRAMPNIPATTQSSCTVICANKAAKETHIHRAQEILSAVGTVYTTDESLLAPATGFSGAGVAFVFMMAEAFADAAVKHGFSRAQALSMAADTIKGAGDMLQRKQHPAILRNMVESPGGVTVVGTSTLEEHAFRAAIGAAVDAAVEKARQMGDS</sequence>
<evidence type="ECO:0000259" key="4">
    <source>
        <dbReference type="Pfam" id="PF03807"/>
    </source>
</evidence>
<dbReference type="GO" id="GO:0004735">
    <property type="term" value="F:pyrroline-5-carboxylate reductase activity"/>
    <property type="evidence" value="ECO:0007669"/>
    <property type="project" value="InterPro"/>
</dbReference>
<dbReference type="SUPFAM" id="SSF48179">
    <property type="entry name" value="6-phosphogluconate dehydrogenase C-terminal domain-like"/>
    <property type="match status" value="1"/>
</dbReference>
<keyword evidence="3" id="KW-0560">Oxidoreductase</keyword>
<dbReference type="Pfam" id="PF03807">
    <property type="entry name" value="F420_oxidored"/>
    <property type="match status" value="1"/>
</dbReference>
<evidence type="ECO:0000256" key="1">
    <source>
        <dbReference type="ARBA" id="ARBA00005525"/>
    </source>
</evidence>
<keyword evidence="7" id="KW-1185">Reference proteome</keyword>
<accession>A0A2V3IQW8</accession>